<dbReference type="GO" id="GO:0016020">
    <property type="term" value="C:membrane"/>
    <property type="evidence" value="ECO:0007669"/>
    <property type="project" value="GOC"/>
</dbReference>
<evidence type="ECO:0000313" key="4">
    <source>
        <dbReference type="EMBL" id="CEM43553.1"/>
    </source>
</evidence>
<organism evidence="4">
    <name type="scientific">Chromera velia CCMP2878</name>
    <dbReference type="NCBI Taxonomy" id="1169474"/>
    <lineage>
        <taxon>Eukaryota</taxon>
        <taxon>Sar</taxon>
        <taxon>Alveolata</taxon>
        <taxon>Colpodellida</taxon>
        <taxon>Chromeraceae</taxon>
        <taxon>Chromera</taxon>
    </lineage>
</organism>
<dbReference type="GO" id="GO:0001727">
    <property type="term" value="F:lipid kinase activity"/>
    <property type="evidence" value="ECO:0007669"/>
    <property type="project" value="TreeGrafter"/>
</dbReference>
<dbReference type="Gene3D" id="2.60.200.40">
    <property type="match status" value="2"/>
</dbReference>
<dbReference type="AlphaFoldDB" id="A0A0G4HHG5"/>
<dbReference type="VEuPathDB" id="CryptoDB:Cvel_6866"/>
<dbReference type="PANTHER" id="PTHR12358:SF54">
    <property type="entry name" value="SPHINGOSINE KINASE RELATED PROTEIN"/>
    <property type="match status" value="1"/>
</dbReference>
<evidence type="ECO:0000259" key="3">
    <source>
        <dbReference type="PROSITE" id="PS50146"/>
    </source>
</evidence>
<feature type="transmembrane region" description="Helical" evidence="2">
    <location>
        <begin position="152"/>
        <end position="173"/>
    </location>
</feature>
<dbReference type="InterPro" id="IPR001206">
    <property type="entry name" value="Diacylglycerol_kinase_cat_dom"/>
</dbReference>
<dbReference type="InterPro" id="IPR016064">
    <property type="entry name" value="NAD/diacylglycerol_kinase_sf"/>
</dbReference>
<feature type="region of interest" description="Disordered" evidence="1">
    <location>
        <begin position="1"/>
        <end position="45"/>
    </location>
</feature>
<keyword evidence="2" id="KW-0812">Transmembrane</keyword>
<dbReference type="EMBL" id="CDMZ01002713">
    <property type="protein sequence ID" value="CEM43553.1"/>
    <property type="molecule type" value="Genomic_DNA"/>
</dbReference>
<dbReference type="SUPFAM" id="SSF111331">
    <property type="entry name" value="NAD kinase/diacylglycerol kinase-like"/>
    <property type="match status" value="1"/>
</dbReference>
<dbReference type="SMART" id="SM00046">
    <property type="entry name" value="DAGKc"/>
    <property type="match status" value="1"/>
</dbReference>
<sequence length="582" mass="62831">MSDRPEETAVSLSRRGSQSREELEEGLLAKGAASSSSSSAPVLNQSAATTSATGALLNTSAASSSDTAAEGHQIIHGAEKFQEGGPLEIRYNPNLKTQHTLDFTGAVKQVRIPTLASGCLPFLLMVAGWVVWTVVLPVVLSAVRSSSGDPSSILLILSLVAAGTGVFFLLFSLRRTLASLCRKHKDGPQSPSLHDLPLRDAARRLQRPGEDPGTCCWTSHGSGGVEKKRIWLIVNPACGKKMAEQMVDSVIAPFLRENNIEWEETRTVSQAHAFELVKQKEDLQTFNALAIVGGDGSYHEVVNGMLSRSDGVGIPIALLPMGSSNATICDFLFAPQCVEQEVGGESKQRVLWNEGMETMEKVVRWSLQRLLKGEHVSVCVIEARTAGSVVRAVNAVYLGLMGDMNLVSEQLRSLGPVRYDVAGIACLLKKDTEAARVRWKKKDGSVEVVEGGLALATLDLIQHWKDDMRVAAAAQINAGYGSFFFVPASGASRDQLLSTMLQLNRASHLHNLPKGWRAEPTDSVVMEFDQPGVFSADGEQFVHDGKIEFSIRRPEQLRLVVGEEDVLAAGRPTLPAFAQASE</sequence>
<evidence type="ECO:0000256" key="2">
    <source>
        <dbReference type="SAM" id="Phobius"/>
    </source>
</evidence>
<feature type="compositionally biased region" description="Low complexity" evidence="1">
    <location>
        <begin position="26"/>
        <end position="45"/>
    </location>
</feature>
<proteinExistence type="predicted"/>
<gene>
    <name evidence="4" type="ORF">Cvel_6866</name>
</gene>
<dbReference type="Pfam" id="PF00781">
    <property type="entry name" value="DAGK_cat"/>
    <property type="match status" value="1"/>
</dbReference>
<reference evidence="4" key="1">
    <citation type="submission" date="2014-11" db="EMBL/GenBank/DDBJ databases">
        <authorList>
            <person name="Otto D Thomas"/>
            <person name="Naeem Raeece"/>
        </authorList>
    </citation>
    <scope>NUCLEOTIDE SEQUENCE</scope>
</reference>
<dbReference type="PANTHER" id="PTHR12358">
    <property type="entry name" value="SPHINGOSINE KINASE"/>
    <property type="match status" value="1"/>
</dbReference>
<dbReference type="GO" id="GO:0006665">
    <property type="term" value="P:sphingolipid metabolic process"/>
    <property type="evidence" value="ECO:0007669"/>
    <property type="project" value="TreeGrafter"/>
</dbReference>
<feature type="transmembrane region" description="Helical" evidence="2">
    <location>
        <begin position="118"/>
        <end position="140"/>
    </location>
</feature>
<dbReference type="Gene3D" id="3.40.50.10330">
    <property type="entry name" value="Probable inorganic polyphosphate/atp-NAD kinase, domain 1"/>
    <property type="match status" value="1"/>
</dbReference>
<evidence type="ECO:0000256" key="1">
    <source>
        <dbReference type="SAM" id="MobiDB-lite"/>
    </source>
</evidence>
<keyword evidence="2" id="KW-0472">Membrane</keyword>
<protein>
    <recommendedName>
        <fullName evidence="3">DAGKc domain-containing protein</fullName>
    </recommendedName>
</protein>
<dbReference type="PROSITE" id="PS50146">
    <property type="entry name" value="DAGK"/>
    <property type="match status" value="1"/>
</dbReference>
<name>A0A0G4HHG5_9ALVE</name>
<dbReference type="InterPro" id="IPR050187">
    <property type="entry name" value="Lipid_Phosphate_FormReg"/>
</dbReference>
<accession>A0A0G4HHG5</accession>
<keyword evidence="2" id="KW-1133">Transmembrane helix</keyword>
<feature type="domain" description="DAGKc" evidence="3">
    <location>
        <begin position="225"/>
        <end position="326"/>
    </location>
</feature>
<dbReference type="InterPro" id="IPR017438">
    <property type="entry name" value="ATP-NAD_kinase_N"/>
</dbReference>